<evidence type="ECO:0000313" key="5">
    <source>
        <dbReference type="EMBL" id="MBK0403132.1"/>
    </source>
</evidence>
<dbReference type="Pfam" id="PF00717">
    <property type="entry name" value="Peptidase_S24"/>
    <property type="match status" value="1"/>
</dbReference>
<dbReference type="CDD" id="cd06462">
    <property type="entry name" value="Peptidase_S24_S26"/>
    <property type="match status" value="1"/>
</dbReference>
<dbReference type="InterPro" id="IPR036286">
    <property type="entry name" value="LexA/Signal_pep-like_sf"/>
</dbReference>
<evidence type="ECO:0000259" key="4">
    <source>
        <dbReference type="PROSITE" id="PS50943"/>
    </source>
</evidence>
<dbReference type="InterPro" id="IPR015927">
    <property type="entry name" value="Peptidase_S24_S26A/B/C"/>
</dbReference>
<dbReference type="Gene3D" id="1.10.260.40">
    <property type="entry name" value="lambda repressor-like DNA-binding domains"/>
    <property type="match status" value="1"/>
</dbReference>
<dbReference type="PROSITE" id="PS50943">
    <property type="entry name" value="HTH_CROC1"/>
    <property type="match status" value="1"/>
</dbReference>
<dbReference type="SMART" id="SM00530">
    <property type="entry name" value="HTH_XRE"/>
    <property type="match status" value="1"/>
</dbReference>
<dbReference type="PANTHER" id="PTHR40661">
    <property type="match status" value="1"/>
</dbReference>
<dbReference type="EMBL" id="JAEHFX010000003">
    <property type="protein sequence ID" value="MBK0403132.1"/>
    <property type="molecule type" value="Genomic_DNA"/>
</dbReference>
<dbReference type="SUPFAM" id="SSF51306">
    <property type="entry name" value="LexA/Signal peptidase"/>
    <property type="match status" value="1"/>
</dbReference>
<proteinExistence type="predicted"/>
<feature type="domain" description="HTH cro/C1-type" evidence="4">
    <location>
        <begin position="6"/>
        <end position="60"/>
    </location>
</feature>
<dbReference type="Gene3D" id="2.10.109.10">
    <property type="entry name" value="Umud Fragment, subunit A"/>
    <property type="match status" value="1"/>
</dbReference>
<evidence type="ECO:0000313" key="6">
    <source>
        <dbReference type="Proteomes" id="UP000644147"/>
    </source>
</evidence>
<gene>
    <name evidence="5" type="ORF">I5M27_09060</name>
</gene>
<dbReference type="InterPro" id="IPR001387">
    <property type="entry name" value="Cro/C1-type_HTH"/>
</dbReference>
<sequence>MLSTNLKYLRKRLGITQAQMAEKISIKRSLIGAYEEGRAEPKLSTLVSISRLFGISLDSLITQDHSQLVPSLDQEEANKQEGKLRVLAITVDQDHNENIELVPQRASAGYLNGYADPEFMEDLPKFRLPMLAGTGTYRAFEIAGDSMLPLVSGTVIVGRFVEDWNYIKDGTPCIIVSQREGVVFKRLFNKVKTGAYMALHSDNPVYPPYEVPVNDILEIWEAKAYISSSFPMADLSLSKLSSIVLDLQHEVMKLKKAI</sequence>
<reference evidence="5 6" key="1">
    <citation type="submission" date="2020-12" db="EMBL/GenBank/DDBJ databases">
        <title>Bacterial novel species Adhaeribacter sp. BT258 isolated from soil.</title>
        <authorList>
            <person name="Jung H.-Y."/>
        </authorList>
    </citation>
    <scope>NUCLEOTIDE SEQUENCE [LARGE SCALE GENOMIC DNA]</scope>
    <source>
        <strain evidence="5 6">BT258</strain>
    </source>
</reference>
<dbReference type="Pfam" id="PF01381">
    <property type="entry name" value="HTH_3"/>
    <property type="match status" value="1"/>
</dbReference>
<keyword evidence="6" id="KW-1185">Reference proteome</keyword>
<dbReference type="InterPro" id="IPR010982">
    <property type="entry name" value="Lambda_DNA-bd_dom_sf"/>
</dbReference>
<evidence type="ECO:0000256" key="3">
    <source>
        <dbReference type="ARBA" id="ARBA00023163"/>
    </source>
</evidence>
<organism evidence="5 6">
    <name type="scientific">Adhaeribacter terrigena</name>
    <dbReference type="NCBI Taxonomy" id="2793070"/>
    <lineage>
        <taxon>Bacteria</taxon>
        <taxon>Pseudomonadati</taxon>
        <taxon>Bacteroidota</taxon>
        <taxon>Cytophagia</taxon>
        <taxon>Cytophagales</taxon>
        <taxon>Hymenobacteraceae</taxon>
        <taxon>Adhaeribacter</taxon>
    </lineage>
</organism>
<keyword evidence="3" id="KW-0804">Transcription</keyword>
<accession>A0ABS1C1R6</accession>
<name>A0ABS1C1R6_9BACT</name>
<comment type="caution">
    <text evidence="5">The sequence shown here is derived from an EMBL/GenBank/DDBJ whole genome shotgun (WGS) entry which is preliminary data.</text>
</comment>
<dbReference type="RefSeq" id="WP_200505867.1">
    <property type="nucleotide sequence ID" value="NZ_JAEHFX010000003.1"/>
</dbReference>
<evidence type="ECO:0000256" key="2">
    <source>
        <dbReference type="ARBA" id="ARBA00023125"/>
    </source>
</evidence>
<dbReference type="Proteomes" id="UP000644147">
    <property type="component" value="Unassembled WGS sequence"/>
</dbReference>
<dbReference type="CDD" id="cd00093">
    <property type="entry name" value="HTH_XRE"/>
    <property type="match status" value="1"/>
</dbReference>
<keyword evidence="2" id="KW-0238">DNA-binding</keyword>
<dbReference type="SUPFAM" id="SSF47413">
    <property type="entry name" value="lambda repressor-like DNA-binding domains"/>
    <property type="match status" value="1"/>
</dbReference>
<protein>
    <submittedName>
        <fullName evidence="5">Helix-turn-helix domain-containing protein</fullName>
    </submittedName>
</protein>
<dbReference type="PANTHER" id="PTHR40661:SF3">
    <property type="entry name" value="FELS-1 PROPHAGE TRANSCRIPTIONAL REGULATOR"/>
    <property type="match status" value="1"/>
</dbReference>
<keyword evidence="1" id="KW-0805">Transcription regulation</keyword>
<evidence type="ECO:0000256" key="1">
    <source>
        <dbReference type="ARBA" id="ARBA00023015"/>
    </source>
</evidence>